<feature type="region of interest" description="Disordered" evidence="1">
    <location>
        <begin position="1"/>
        <end position="27"/>
    </location>
</feature>
<sequence length="58" mass="6415">MKLQGKPSYLPGLRRGRPEPSGFGLPVLNHSKLASRKTLARRQGHRWAAAELGRRVPG</sequence>
<dbReference type="AlphaFoldDB" id="A0A090GUY6"/>
<name>A0A090GUY6_MESPL</name>
<evidence type="ECO:0000313" key="5">
    <source>
        <dbReference type="Proteomes" id="UP000046373"/>
    </source>
</evidence>
<organism evidence="3 4">
    <name type="scientific">Mesorhizobium plurifarium</name>
    <dbReference type="NCBI Taxonomy" id="69974"/>
    <lineage>
        <taxon>Bacteria</taxon>
        <taxon>Pseudomonadati</taxon>
        <taxon>Pseudomonadota</taxon>
        <taxon>Alphaproteobacteria</taxon>
        <taxon>Hyphomicrobiales</taxon>
        <taxon>Phyllobacteriaceae</taxon>
        <taxon>Mesorhizobium</taxon>
    </lineage>
</organism>
<accession>A0A090GUY6</accession>
<dbReference type="EMBL" id="CCNE01000023">
    <property type="protein sequence ID" value="CDX58174.1"/>
    <property type="molecule type" value="Genomic_DNA"/>
</dbReference>
<gene>
    <name evidence="3" type="ORF">MPL3365_30006</name>
    <name evidence="2" type="ORF">MPLDJ20_120128</name>
</gene>
<protein>
    <submittedName>
        <fullName evidence="3">Uncharacterized protein</fullName>
    </submittedName>
</protein>
<dbReference type="Proteomes" id="UP000046373">
    <property type="component" value="Unassembled WGS sequence"/>
</dbReference>
<evidence type="ECO:0000313" key="3">
    <source>
        <dbReference type="EMBL" id="CDX58174.1"/>
    </source>
</evidence>
<evidence type="ECO:0000313" key="2">
    <source>
        <dbReference type="EMBL" id="CDX25863.1"/>
    </source>
</evidence>
<dbReference type="Proteomes" id="UP000046122">
    <property type="component" value="Unassembled WGS sequence"/>
</dbReference>
<evidence type="ECO:0000256" key="1">
    <source>
        <dbReference type="SAM" id="MobiDB-lite"/>
    </source>
</evidence>
<reference evidence="4 5" key="1">
    <citation type="submission" date="2014-08" db="EMBL/GenBank/DDBJ databases">
        <authorList>
            <person name="Moulin Lionel"/>
        </authorList>
    </citation>
    <scope>NUCLEOTIDE SEQUENCE [LARGE SCALE GENOMIC DNA]</scope>
</reference>
<evidence type="ECO:0000313" key="4">
    <source>
        <dbReference type="Proteomes" id="UP000046122"/>
    </source>
</evidence>
<dbReference type="EMBL" id="CCNB01000004">
    <property type="protein sequence ID" value="CDX25863.1"/>
    <property type="molecule type" value="Genomic_DNA"/>
</dbReference>
<proteinExistence type="predicted"/>